<evidence type="ECO:0000313" key="1">
    <source>
        <dbReference type="EnsemblMetazoa" id="Aqu2.1.43023_001"/>
    </source>
</evidence>
<organism evidence="1">
    <name type="scientific">Amphimedon queenslandica</name>
    <name type="common">Sponge</name>
    <dbReference type="NCBI Taxonomy" id="400682"/>
    <lineage>
        <taxon>Eukaryota</taxon>
        <taxon>Metazoa</taxon>
        <taxon>Porifera</taxon>
        <taxon>Demospongiae</taxon>
        <taxon>Heteroscleromorpha</taxon>
        <taxon>Haplosclerida</taxon>
        <taxon>Niphatidae</taxon>
        <taxon>Amphimedon</taxon>
    </lineage>
</organism>
<reference evidence="1" key="1">
    <citation type="submission" date="2017-05" db="UniProtKB">
        <authorList>
            <consortium name="EnsemblMetazoa"/>
        </authorList>
    </citation>
    <scope>IDENTIFICATION</scope>
</reference>
<accession>A0A1X7VUD9</accession>
<proteinExistence type="predicted"/>
<dbReference type="AlphaFoldDB" id="A0A1X7VUD9"/>
<dbReference type="EnsemblMetazoa" id="Aqu2.1.43023_001">
    <property type="protein sequence ID" value="Aqu2.1.43023_001"/>
    <property type="gene ID" value="Aqu2.1.43023"/>
</dbReference>
<protein>
    <submittedName>
        <fullName evidence="1">Uncharacterized protein</fullName>
    </submittedName>
</protein>
<dbReference type="InParanoid" id="A0A1X7VUD9"/>
<sequence length="67" mass="7534">MSDIKSETEALICVAQEQALRTNYIKLLAERQYKRDMTRSLSSSIGSFVRNLVWKEGGIGIITSLRG</sequence>
<name>A0A1X7VUD9_AMPQE</name>